<comment type="caution">
    <text evidence="1">The sequence shown here is derived from an EMBL/GenBank/DDBJ whole genome shotgun (WGS) entry which is preliminary data.</text>
</comment>
<keyword evidence="2" id="KW-1185">Reference proteome</keyword>
<protein>
    <submittedName>
        <fullName evidence="1">Uncharacterized protein</fullName>
    </submittedName>
</protein>
<dbReference type="Proteomes" id="UP001153076">
    <property type="component" value="Unassembled WGS sequence"/>
</dbReference>
<dbReference type="PANTHER" id="PTHR33233">
    <property type="entry name" value="ENDONUCLEASE/EXONUCLEASE/PHOSPHATASE"/>
    <property type="match status" value="1"/>
</dbReference>
<reference evidence="1" key="1">
    <citation type="submission" date="2022-04" db="EMBL/GenBank/DDBJ databases">
        <title>Carnegiea gigantea Genome sequencing and assembly v2.</title>
        <authorList>
            <person name="Copetti D."/>
            <person name="Sanderson M.J."/>
            <person name="Burquez A."/>
            <person name="Wojciechowski M.F."/>
        </authorList>
    </citation>
    <scope>NUCLEOTIDE SEQUENCE</scope>
    <source>
        <strain evidence="1">SGP5-SGP5p</strain>
        <tissue evidence="1">Aerial part</tissue>
    </source>
</reference>
<accession>A0A9Q1JG99</accession>
<dbReference type="PANTHER" id="PTHR33233:SF17">
    <property type="entry name" value="DUF4283 DOMAIN-CONTAINING PROTEIN"/>
    <property type="match status" value="1"/>
</dbReference>
<evidence type="ECO:0000313" key="1">
    <source>
        <dbReference type="EMBL" id="KAJ8420994.1"/>
    </source>
</evidence>
<proteinExistence type="predicted"/>
<evidence type="ECO:0000313" key="2">
    <source>
        <dbReference type="Proteomes" id="UP001153076"/>
    </source>
</evidence>
<organism evidence="1 2">
    <name type="scientific">Carnegiea gigantea</name>
    <dbReference type="NCBI Taxonomy" id="171969"/>
    <lineage>
        <taxon>Eukaryota</taxon>
        <taxon>Viridiplantae</taxon>
        <taxon>Streptophyta</taxon>
        <taxon>Embryophyta</taxon>
        <taxon>Tracheophyta</taxon>
        <taxon>Spermatophyta</taxon>
        <taxon>Magnoliopsida</taxon>
        <taxon>eudicotyledons</taxon>
        <taxon>Gunneridae</taxon>
        <taxon>Pentapetalae</taxon>
        <taxon>Caryophyllales</taxon>
        <taxon>Cactineae</taxon>
        <taxon>Cactaceae</taxon>
        <taxon>Cactoideae</taxon>
        <taxon>Echinocereeae</taxon>
        <taxon>Carnegiea</taxon>
    </lineage>
</organism>
<sequence length="185" mass="20929">MARGGRRGRSKQPNVPMCLDNTIVTQTEAIGREGDTIREVSSGTVTTEIQLARVSNTTLEMTYSPARSTISTFATMIDPDEGTSLFFHRSQVVNGVKCAKIEIQDLQPEIDYWKSAILCSVLGANLPLELIEGFVKHNFHEYIEFVNEHNVVVRQKVDYEWKPIKCGHCKMFRHNGDECRKKPQA</sequence>
<gene>
    <name evidence="1" type="ORF">Cgig2_023908</name>
</gene>
<name>A0A9Q1JG99_9CARY</name>
<dbReference type="AlphaFoldDB" id="A0A9Q1JG99"/>
<dbReference type="EMBL" id="JAKOGI010002990">
    <property type="protein sequence ID" value="KAJ8420994.1"/>
    <property type="molecule type" value="Genomic_DNA"/>
</dbReference>
<dbReference type="OrthoDB" id="851886at2759"/>